<organism evidence="8 9">
    <name type="scientific">Sphingomonas lycopersici</name>
    <dbReference type="NCBI Taxonomy" id="2951807"/>
    <lineage>
        <taxon>Bacteria</taxon>
        <taxon>Pseudomonadati</taxon>
        <taxon>Pseudomonadota</taxon>
        <taxon>Alphaproteobacteria</taxon>
        <taxon>Sphingomonadales</taxon>
        <taxon>Sphingomonadaceae</taxon>
        <taxon>Sphingomonas</taxon>
    </lineage>
</organism>
<evidence type="ECO:0000259" key="7">
    <source>
        <dbReference type="Pfam" id="PF17202"/>
    </source>
</evidence>
<dbReference type="GO" id="GO:0005886">
    <property type="term" value="C:plasma membrane"/>
    <property type="evidence" value="ECO:0007669"/>
    <property type="project" value="UniProtKB-SubCell"/>
</dbReference>
<proteinExistence type="predicted"/>
<keyword evidence="3 6" id="KW-0812">Transmembrane</keyword>
<evidence type="ECO:0000256" key="6">
    <source>
        <dbReference type="SAM" id="Phobius"/>
    </source>
</evidence>
<dbReference type="EMBL" id="JANFAV010000002">
    <property type="protein sequence ID" value="MCW6533936.1"/>
    <property type="molecule type" value="Genomic_DNA"/>
</dbReference>
<dbReference type="SUPFAM" id="SSF103190">
    <property type="entry name" value="Sensory domain-like"/>
    <property type="match status" value="1"/>
</dbReference>
<comment type="subcellular location">
    <subcellularLocation>
        <location evidence="1">Cell membrane</location>
        <topology evidence="1">Multi-pass membrane protein</topology>
    </subcellularLocation>
</comment>
<dbReference type="AlphaFoldDB" id="A0AA41ZC61"/>
<gene>
    <name evidence="8" type="ORF">NEE01_03980</name>
</gene>
<name>A0AA41ZC61_9SPHN</name>
<dbReference type="Proteomes" id="UP001165565">
    <property type="component" value="Unassembled WGS sequence"/>
</dbReference>
<feature type="transmembrane region" description="Helical" evidence="6">
    <location>
        <begin position="19"/>
        <end position="39"/>
    </location>
</feature>
<comment type="caution">
    <text evidence="8">The sequence shown here is derived from an EMBL/GenBank/DDBJ whole genome shotgun (WGS) entry which is preliminary data.</text>
</comment>
<accession>A0AA41ZC61</accession>
<keyword evidence="2" id="KW-1003">Cell membrane</keyword>
<evidence type="ECO:0000256" key="3">
    <source>
        <dbReference type="ARBA" id="ARBA00022692"/>
    </source>
</evidence>
<keyword evidence="9" id="KW-1185">Reference proteome</keyword>
<evidence type="ECO:0000256" key="5">
    <source>
        <dbReference type="ARBA" id="ARBA00023136"/>
    </source>
</evidence>
<evidence type="ECO:0000256" key="1">
    <source>
        <dbReference type="ARBA" id="ARBA00004651"/>
    </source>
</evidence>
<keyword evidence="5 6" id="KW-0472">Membrane</keyword>
<dbReference type="RefSeq" id="WP_265267958.1">
    <property type="nucleotide sequence ID" value="NZ_JANFAV010000002.1"/>
</dbReference>
<dbReference type="InterPro" id="IPR029151">
    <property type="entry name" value="Sensor-like_sf"/>
</dbReference>
<feature type="domain" description="Single cache" evidence="7">
    <location>
        <begin position="223"/>
        <end position="336"/>
    </location>
</feature>
<feature type="transmembrane region" description="Helical" evidence="6">
    <location>
        <begin position="337"/>
        <end position="357"/>
    </location>
</feature>
<evidence type="ECO:0000256" key="2">
    <source>
        <dbReference type="ARBA" id="ARBA00022475"/>
    </source>
</evidence>
<evidence type="ECO:0000313" key="9">
    <source>
        <dbReference type="Proteomes" id="UP001165565"/>
    </source>
</evidence>
<sequence length="377" mass="41370">MSDAIAAGMKRRHSVRYRLLAIALLPMLVILPIFLGIAMKRWNDRFDAMLLSKVDGDLTTANQYLSRLLAGDQASLSSLAQSARFLDVLYGKAKQDASLDMLLAREAGKTGADFLYLVDAEHRVIASSHPFASRAPGAIRYDWPIITRALRGQPKTGIDLFSQADLAAISPQLAGRATIHLIATEKAAPTSRTIENRGMVVHSAVPVTLADGAPAALVSGMLLNRNLRFIDTINALVYHDTSVPRGSHGTASLFLGDVRISTNVRLFEGHRAIGTRVSSAVRSAVLGEGRTWLDSAFVVNDWYISAYQPLVDTDGRRVGMLYVGFLEKPFTAMRREIVLSLAFAFLLVTGLTVPLFLRWANRSSEWRRPSRRSKPAI</sequence>
<reference evidence="8" key="1">
    <citation type="submission" date="2022-06" db="EMBL/GenBank/DDBJ databases">
        <title>Sphingomonas sp. nov. isolated from rhizosphere soil of tomato.</title>
        <authorList>
            <person name="Dong H."/>
            <person name="Gao R."/>
        </authorList>
    </citation>
    <scope>NUCLEOTIDE SEQUENCE</scope>
    <source>
        <strain evidence="8">MMSM24</strain>
    </source>
</reference>
<evidence type="ECO:0000313" key="8">
    <source>
        <dbReference type="EMBL" id="MCW6533936.1"/>
    </source>
</evidence>
<keyword evidence="4 6" id="KW-1133">Transmembrane helix</keyword>
<evidence type="ECO:0000256" key="4">
    <source>
        <dbReference type="ARBA" id="ARBA00022989"/>
    </source>
</evidence>
<protein>
    <submittedName>
        <fullName evidence="8">Cache domain-containing protein</fullName>
    </submittedName>
</protein>
<dbReference type="InterPro" id="IPR033463">
    <property type="entry name" value="sCache_3"/>
</dbReference>
<dbReference type="Pfam" id="PF17202">
    <property type="entry name" value="sCache_3_3"/>
    <property type="match status" value="1"/>
</dbReference>